<reference evidence="3" key="1">
    <citation type="journal article" date="2012" name="Nature">
        <title>The oyster genome reveals stress adaptation and complexity of shell formation.</title>
        <authorList>
            <person name="Zhang G."/>
            <person name="Fang X."/>
            <person name="Guo X."/>
            <person name="Li L."/>
            <person name="Luo R."/>
            <person name="Xu F."/>
            <person name="Yang P."/>
            <person name="Zhang L."/>
            <person name="Wang X."/>
            <person name="Qi H."/>
            <person name="Xiong Z."/>
            <person name="Que H."/>
            <person name="Xie Y."/>
            <person name="Holland P.W."/>
            <person name="Paps J."/>
            <person name="Zhu Y."/>
            <person name="Wu F."/>
            <person name="Chen Y."/>
            <person name="Wang J."/>
            <person name="Peng C."/>
            <person name="Meng J."/>
            <person name="Yang L."/>
            <person name="Liu J."/>
            <person name="Wen B."/>
            <person name="Zhang N."/>
            <person name="Huang Z."/>
            <person name="Zhu Q."/>
            <person name="Feng Y."/>
            <person name="Mount A."/>
            <person name="Hedgecock D."/>
            <person name="Xu Z."/>
            <person name="Liu Y."/>
            <person name="Domazet-Loso T."/>
            <person name="Du Y."/>
            <person name="Sun X."/>
            <person name="Zhang S."/>
            <person name="Liu B."/>
            <person name="Cheng P."/>
            <person name="Jiang X."/>
            <person name="Li J."/>
            <person name="Fan D."/>
            <person name="Wang W."/>
            <person name="Fu W."/>
            <person name="Wang T."/>
            <person name="Wang B."/>
            <person name="Zhang J."/>
            <person name="Peng Z."/>
            <person name="Li Y."/>
            <person name="Li N."/>
            <person name="Wang J."/>
            <person name="Chen M."/>
            <person name="He Y."/>
            <person name="Tan F."/>
            <person name="Song X."/>
            <person name="Zheng Q."/>
            <person name="Huang R."/>
            <person name="Yang H."/>
            <person name="Du X."/>
            <person name="Chen L."/>
            <person name="Yang M."/>
            <person name="Gaffney P.M."/>
            <person name="Wang S."/>
            <person name="Luo L."/>
            <person name="She Z."/>
            <person name="Ming Y."/>
            <person name="Huang W."/>
            <person name="Zhang S."/>
            <person name="Huang B."/>
            <person name="Zhang Y."/>
            <person name="Qu T."/>
            <person name="Ni P."/>
            <person name="Miao G."/>
            <person name="Wang J."/>
            <person name="Wang Q."/>
            <person name="Steinberg C.E."/>
            <person name="Wang H."/>
            <person name="Li N."/>
            <person name="Qian L."/>
            <person name="Zhang G."/>
            <person name="Li Y."/>
            <person name="Yang H."/>
            <person name="Liu X."/>
            <person name="Wang J."/>
            <person name="Yin Y."/>
            <person name="Wang J."/>
        </authorList>
    </citation>
    <scope>NUCLEOTIDE SEQUENCE [LARGE SCALE GENOMIC DNA]</scope>
    <source>
        <strain evidence="3">05x7-T-G4-1.051#20</strain>
    </source>
</reference>
<gene>
    <name evidence="3" type="ORF">CGI_10018329</name>
</gene>
<accession>K1QSQ5</accession>
<protein>
    <submittedName>
        <fullName evidence="3">Uncharacterized protein</fullName>
    </submittedName>
</protein>
<dbReference type="HOGENOM" id="CLU_427772_0_0_1"/>
<feature type="chain" id="PRO_5043556700" evidence="2">
    <location>
        <begin position="27"/>
        <end position="640"/>
    </location>
</feature>
<feature type="signal peptide" evidence="2">
    <location>
        <begin position="1"/>
        <end position="26"/>
    </location>
</feature>
<evidence type="ECO:0000313" key="3">
    <source>
        <dbReference type="EMBL" id="EKC34254.1"/>
    </source>
</evidence>
<keyword evidence="2" id="KW-0732">Signal</keyword>
<dbReference type="InParanoid" id="K1QSQ5"/>
<feature type="region of interest" description="Disordered" evidence="1">
    <location>
        <begin position="505"/>
        <end position="558"/>
    </location>
</feature>
<organism evidence="3">
    <name type="scientific">Magallana gigas</name>
    <name type="common">Pacific oyster</name>
    <name type="synonym">Crassostrea gigas</name>
    <dbReference type="NCBI Taxonomy" id="29159"/>
    <lineage>
        <taxon>Eukaryota</taxon>
        <taxon>Metazoa</taxon>
        <taxon>Spiralia</taxon>
        <taxon>Lophotrochozoa</taxon>
        <taxon>Mollusca</taxon>
        <taxon>Bivalvia</taxon>
        <taxon>Autobranchia</taxon>
        <taxon>Pteriomorphia</taxon>
        <taxon>Ostreida</taxon>
        <taxon>Ostreoidea</taxon>
        <taxon>Ostreidae</taxon>
        <taxon>Magallana</taxon>
    </lineage>
</organism>
<evidence type="ECO:0000256" key="1">
    <source>
        <dbReference type="SAM" id="MobiDB-lite"/>
    </source>
</evidence>
<feature type="region of interest" description="Disordered" evidence="1">
    <location>
        <begin position="126"/>
        <end position="172"/>
    </location>
</feature>
<feature type="compositionally biased region" description="Polar residues" evidence="1">
    <location>
        <begin position="145"/>
        <end position="163"/>
    </location>
</feature>
<proteinExistence type="predicted"/>
<dbReference type="AlphaFoldDB" id="K1QSQ5"/>
<feature type="region of interest" description="Disordered" evidence="1">
    <location>
        <begin position="57"/>
        <end position="87"/>
    </location>
</feature>
<sequence>MSHLFIFNLRILCIYLLGYFVEYCSPAEDCEWSVWTERDSDEFKYRAMECDGKVEIESKNRTAENPPETAPIEHVDLPNHSGGSASVKDTATLQTTKHHGNLSQNSTLPSEETVCSNNHNRSISATTQINWHGKLDDNKSKTKLKNTTDSNSTTAKTMIISQSRSDEKNQSKLETASITEDVIVLRNVSPKSFRYVKECLISVLALILSMKDKTNYQLCPKTAATPGLYHSYERKIDLASEVPIETRETPAIPIVISDSDPEISIWDRNPKLNQTKLIEMLKNIIIGALSLALIGVSTMLCIQCKKRTSVIKQDSCVLSEMEFRSRQRSECTRSTTSSGYAIPKIRSIISSGDSTYNRLNECKYMNTSFMTESQSPSFIDDEQLDENSAVMQSAKMQVIFEKMANGHQENTGSMDSTSTSHSYIDVVEGGGRSLLSDSLTSSGYTKPNQDIRKHLNDVLKKIPKRENWRTTKNPLESTSIERVNVSNHPGVSNGIKGEATLPTTRHHEKLSQNSTYTREETIDSTQYKRKTTKTTPIIGESKSDSDKSKTKLESSTHVRRETVGTTQFNNTITRIILESMSIKIYNTIKEIWRKDCLIIAGKSRYKNGAQRKEPGKQLLYDISGNIRSQSLTSTSGKALQ</sequence>
<feature type="region of interest" description="Disordered" evidence="1">
    <location>
        <begin position="98"/>
        <end position="117"/>
    </location>
</feature>
<feature type="compositionally biased region" description="Basic and acidic residues" evidence="1">
    <location>
        <begin position="541"/>
        <end position="558"/>
    </location>
</feature>
<dbReference type="EMBL" id="JH815933">
    <property type="protein sequence ID" value="EKC34254.1"/>
    <property type="molecule type" value="Genomic_DNA"/>
</dbReference>
<evidence type="ECO:0000256" key="2">
    <source>
        <dbReference type="SAM" id="SignalP"/>
    </source>
</evidence>
<name>K1QSQ5_MAGGI</name>